<dbReference type="Pfam" id="PF00704">
    <property type="entry name" value="Glyco_hydro_18"/>
    <property type="match status" value="1"/>
</dbReference>
<dbReference type="InterPro" id="IPR017853">
    <property type="entry name" value="GH"/>
</dbReference>
<feature type="signal peptide" evidence="9">
    <location>
        <begin position="1"/>
        <end position="19"/>
    </location>
</feature>
<dbReference type="STRING" id="269621.A0A238FCK5"/>
<evidence type="ECO:0000256" key="3">
    <source>
        <dbReference type="ARBA" id="ARBA00023024"/>
    </source>
</evidence>
<evidence type="ECO:0000256" key="4">
    <source>
        <dbReference type="ARBA" id="ARBA00023277"/>
    </source>
</evidence>
<dbReference type="GO" id="GO:0006032">
    <property type="term" value="P:chitin catabolic process"/>
    <property type="evidence" value="ECO:0007669"/>
    <property type="project" value="UniProtKB-KW"/>
</dbReference>
<keyword evidence="9" id="KW-0732">Signal</keyword>
<evidence type="ECO:0000256" key="8">
    <source>
        <dbReference type="RuleBase" id="RU004453"/>
    </source>
</evidence>
<keyword evidence="4" id="KW-0119">Carbohydrate metabolism</keyword>
<gene>
    <name evidence="11" type="ORF">BQ2448_3679</name>
</gene>
<dbReference type="EMBL" id="FMSP01000006">
    <property type="protein sequence ID" value="SCV70917.1"/>
    <property type="molecule type" value="Genomic_DNA"/>
</dbReference>
<dbReference type="PANTHER" id="PTHR11177">
    <property type="entry name" value="CHITINASE"/>
    <property type="match status" value="1"/>
</dbReference>
<evidence type="ECO:0000256" key="5">
    <source>
        <dbReference type="ARBA" id="ARBA00023295"/>
    </source>
</evidence>
<dbReference type="Proteomes" id="UP000198372">
    <property type="component" value="Unassembled WGS sequence"/>
</dbReference>
<dbReference type="GO" id="GO:0000272">
    <property type="term" value="P:polysaccharide catabolic process"/>
    <property type="evidence" value="ECO:0007669"/>
    <property type="project" value="UniProtKB-KW"/>
</dbReference>
<accession>A0A238FCK5</accession>
<dbReference type="InterPro" id="IPR001579">
    <property type="entry name" value="Glyco_hydro_18_chit_AS"/>
</dbReference>
<keyword evidence="12" id="KW-1185">Reference proteome</keyword>
<evidence type="ECO:0000313" key="12">
    <source>
        <dbReference type="Proteomes" id="UP000198372"/>
    </source>
</evidence>
<evidence type="ECO:0000256" key="9">
    <source>
        <dbReference type="SAM" id="SignalP"/>
    </source>
</evidence>
<proteinExistence type="inferred from homology"/>
<dbReference type="SUPFAM" id="SSF54556">
    <property type="entry name" value="Chitinase insertion domain"/>
    <property type="match status" value="1"/>
</dbReference>
<reference evidence="12" key="1">
    <citation type="submission" date="2016-09" db="EMBL/GenBank/DDBJ databases">
        <authorList>
            <person name="Jeantristanb JTB J.-T."/>
            <person name="Ricardo R."/>
        </authorList>
    </citation>
    <scope>NUCLEOTIDE SEQUENCE [LARGE SCALE GENOMIC DNA]</scope>
</reference>
<dbReference type="GO" id="GO:0005576">
    <property type="term" value="C:extracellular region"/>
    <property type="evidence" value="ECO:0007669"/>
    <property type="project" value="TreeGrafter"/>
</dbReference>
<dbReference type="InterPro" id="IPR050314">
    <property type="entry name" value="Glycosyl_Hydrlase_18"/>
</dbReference>
<dbReference type="SMART" id="SM00636">
    <property type="entry name" value="Glyco_18"/>
    <property type="match status" value="1"/>
</dbReference>
<dbReference type="GO" id="GO:0008061">
    <property type="term" value="F:chitin binding"/>
    <property type="evidence" value="ECO:0007669"/>
    <property type="project" value="InterPro"/>
</dbReference>
<comment type="catalytic activity">
    <reaction evidence="1">
        <text>Random endo-hydrolysis of N-acetyl-beta-D-glucosaminide (1-&gt;4)-beta-linkages in chitin and chitodextrins.</text>
        <dbReference type="EC" id="3.2.1.14"/>
    </reaction>
</comment>
<feature type="chain" id="PRO_5012375969" evidence="9">
    <location>
        <begin position="20"/>
        <end position="476"/>
    </location>
</feature>
<dbReference type="PANTHER" id="PTHR11177:SF317">
    <property type="entry name" value="CHITINASE 12-RELATED"/>
    <property type="match status" value="1"/>
</dbReference>
<protein>
    <submittedName>
        <fullName evidence="11">BQ2448_3679 protein</fullName>
    </submittedName>
</protein>
<name>A0A238FCK5_9BASI</name>
<dbReference type="OrthoDB" id="73875at2759"/>
<dbReference type="SUPFAM" id="SSF51445">
    <property type="entry name" value="(Trans)glycosidases"/>
    <property type="match status" value="1"/>
</dbReference>
<dbReference type="Gene3D" id="3.20.20.80">
    <property type="entry name" value="Glycosidases"/>
    <property type="match status" value="1"/>
</dbReference>
<evidence type="ECO:0000256" key="7">
    <source>
        <dbReference type="RuleBase" id="RU000489"/>
    </source>
</evidence>
<evidence type="ECO:0000259" key="10">
    <source>
        <dbReference type="PROSITE" id="PS51910"/>
    </source>
</evidence>
<evidence type="ECO:0000256" key="6">
    <source>
        <dbReference type="ARBA" id="ARBA00023326"/>
    </source>
</evidence>
<dbReference type="InterPro" id="IPR029070">
    <property type="entry name" value="Chitinase_insertion_sf"/>
</dbReference>
<dbReference type="InterPro" id="IPR001223">
    <property type="entry name" value="Glyco_hydro18_cat"/>
</dbReference>
<dbReference type="PROSITE" id="PS51910">
    <property type="entry name" value="GH18_2"/>
    <property type="match status" value="1"/>
</dbReference>
<organism evidence="11 12">
    <name type="scientific">Microbotryum intermedium</name>
    <dbReference type="NCBI Taxonomy" id="269621"/>
    <lineage>
        <taxon>Eukaryota</taxon>
        <taxon>Fungi</taxon>
        <taxon>Dikarya</taxon>
        <taxon>Basidiomycota</taxon>
        <taxon>Pucciniomycotina</taxon>
        <taxon>Microbotryomycetes</taxon>
        <taxon>Microbotryales</taxon>
        <taxon>Microbotryaceae</taxon>
        <taxon>Microbotryum</taxon>
    </lineage>
</organism>
<dbReference type="AlphaFoldDB" id="A0A238FCK5"/>
<sequence>MLYPLFLVWLGLSLVNVAADASGLFGQYWPAYGSQKPQAFDWSRTDIGYYFVTKTDTTGFKIPKGQSVAALKTFVSTAHSSKMAIKLEFKVGLRFGIRSFGAVARARVDIAETRSITKSAVRAGEDGHQRRRPVFLSGRYRRKAVFTIGGWTGSRYFSDRVATSSNRASLVAEIKTFLVKYDFDGVDLDWEYPGSQGIGCNKVRATDSANYLVFLKALRAALGSKKLITAAIGASGLIGADGKPLANMSAFGAVFDIVNLMTYDVGGPWSPTSGPNCPLRTCESETSVVQVIQALKKAGIPASKMMLGIPAYGYSYRVKSSTLASKKIDGYVSRAYQAKTSTTPKGSKTDSNAATTDVCGVRSSYYTGQWNYVDLISEGLLSSNGSVGLKGFTRYLDSCSATPFLFNPKSKVMINYDDGYSAGQKTVSHFRPCVVILCTKTRPFGNSCRPPQAYAMSQGLKGVYTFDSTGFSTAGM</sequence>
<keyword evidence="3" id="KW-0146">Chitin degradation</keyword>
<dbReference type="PROSITE" id="PS01095">
    <property type="entry name" value="GH18_1"/>
    <property type="match status" value="1"/>
</dbReference>
<keyword evidence="2 7" id="KW-0378">Hydrolase</keyword>
<feature type="domain" description="GH18" evidence="10">
    <location>
        <begin position="89"/>
        <end position="476"/>
    </location>
</feature>
<evidence type="ECO:0000256" key="2">
    <source>
        <dbReference type="ARBA" id="ARBA00022801"/>
    </source>
</evidence>
<evidence type="ECO:0000313" key="11">
    <source>
        <dbReference type="EMBL" id="SCV70917.1"/>
    </source>
</evidence>
<dbReference type="GO" id="GO:0008843">
    <property type="term" value="F:endochitinase activity"/>
    <property type="evidence" value="ECO:0007669"/>
    <property type="project" value="UniProtKB-EC"/>
</dbReference>
<evidence type="ECO:0000256" key="1">
    <source>
        <dbReference type="ARBA" id="ARBA00000822"/>
    </source>
</evidence>
<dbReference type="InterPro" id="IPR011583">
    <property type="entry name" value="Chitinase_II/V-like_cat"/>
</dbReference>
<keyword evidence="6" id="KW-0624">Polysaccharide degradation</keyword>
<comment type="similarity">
    <text evidence="8">Belongs to the glycosyl hydrolase 18 family.</text>
</comment>
<keyword evidence="5 7" id="KW-0326">Glycosidase</keyword>